<dbReference type="AlphaFoldDB" id="A0A7W5CFK9"/>
<dbReference type="RefSeq" id="WP_183571662.1">
    <property type="nucleotide sequence ID" value="NZ_CBCSLB010000054.1"/>
</dbReference>
<organism evidence="1 2">
    <name type="scientific">Paenibacillus endophyticus</name>
    <dbReference type="NCBI Taxonomy" id="1294268"/>
    <lineage>
        <taxon>Bacteria</taxon>
        <taxon>Bacillati</taxon>
        <taxon>Bacillota</taxon>
        <taxon>Bacilli</taxon>
        <taxon>Bacillales</taxon>
        <taxon>Paenibacillaceae</taxon>
        <taxon>Paenibacillus</taxon>
    </lineage>
</organism>
<sequence length="241" mass="28280">MKNTIIRDIRLFEEKTRGSFPSYIGERYSVNKSIHFLSARYSRKLRELDFITRDFHHLYIVQTPFLAEGEIVESANRPEKWMEFFYIGVSPELYNLKSKEEKENFTIKLITNVLNSIAISADQLKIVDQVFQNLVKLRSNLEINHLTKDTKKHTIIISYQIRPENKISRAFIKCLDKKTGITRKSILIELKSYEDIFYIVSTISESNGIIILKPRNSETANFHIKSYETPLKINIDEMPII</sequence>
<gene>
    <name evidence="1" type="ORF">FHS16_006442</name>
</gene>
<dbReference type="Proteomes" id="UP000518605">
    <property type="component" value="Unassembled WGS sequence"/>
</dbReference>
<dbReference type="EMBL" id="JACHXW010000043">
    <property type="protein sequence ID" value="MBB3156314.1"/>
    <property type="molecule type" value="Genomic_DNA"/>
</dbReference>
<reference evidence="1 2" key="1">
    <citation type="submission" date="2020-08" db="EMBL/GenBank/DDBJ databases">
        <title>Genomic Encyclopedia of Type Strains, Phase III (KMG-III): the genomes of soil and plant-associated and newly described type strains.</title>
        <authorList>
            <person name="Whitman W."/>
        </authorList>
    </citation>
    <scope>NUCLEOTIDE SEQUENCE [LARGE SCALE GENOMIC DNA]</scope>
    <source>
        <strain evidence="1 2">CECT 8234</strain>
    </source>
</reference>
<protein>
    <submittedName>
        <fullName evidence="1">Uncharacterized protein</fullName>
    </submittedName>
</protein>
<evidence type="ECO:0000313" key="1">
    <source>
        <dbReference type="EMBL" id="MBB3156314.1"/>
    </source>
</evidence>
<evidence type="ECO:0000313" key="2">
    <source>
        <dbReference type="Proteomes" id="UP000518605"/>
    </source>
</evidence>
<name>A0A7W5CFK9_9BACL</name>
<keyword evidence="2" id="KW-1185">Reference proteome</keyword>
<comment type="caution">
    <text evidence="1">The sequence shown here is derived from an EMBL/GenBank/DDBJ whole genome shotgun (WGS) entry which is preliminary data.</text>
</comment>
<proteinExistence type="predicted"/>
<accession>A0A7W5CFK9</accession>